<keyword evidence="10" id="KW-0975">Bacterial flagellum</keyword>
<dbReference type="Gene3D" id="3.40.1550.10">
    <property type="entry name" value="CheC-like"/>
    <property type="match status" value="1"/>
</dbReference>
<keyword evidence="7" id="KW-0997">Cell inner membrane</keyword>
<keyword evidence="13" id="KW-0966">Cell projection</keyword>
<sequence length="314" mass="34929">MNMHTPRPTASPTDIRDLLLDAAGLSLDKLPMLPVIFDRTATACAESLRQLAASQAYYSLSHVESGRIGDILDTYEGMAIVGVFHSPEWDSHVIVGFDRDFVFTMIEVLFGADGSEPPIEDERSFSNIEVRLATALFEHVGKALQNSFALVSQVTFKFQRQETRMDFAVVGRRNNLCICAKFLLQALNRGGEMFVLIPQGALTPMRQQLASTAAGESSPCDPVWTRHIRGEVQRAEVRLRAILEEREITISEAALFEVGQILPLQATSRSQVKLESAEEPLFRCSLGQADGSYVLRIEEAIDLDQEFLDDLLPR</sequence>
<keyword evidence="13" id="KW-0969">Cilium</keyword>
<dbReference type="InterPro" id="IPR036429">
    <property type="entry name" value="SpoA-like_sf"/>
</dbReference>
<proteinExistence type="inferred from homology"/>
<dbReference type="GO" id="GO:0071978">
    <property type="term" value="P:bacterial-type flagellum-dependent swarming motility"/>
    <property type="evidence" value="ECO:0007669"/>
    <property type="project" value="TreeGrafter"/>
</dbReference>
<keyword evidence="13" id="KW-0282">Flagellum</keyword>
<evidence type="ECO:0000256" key="3">
    <source>
        <dbReference type="ARBA" id="ARBA00011049"/>
    </source>
</evidence>
<organism evidence="13 14">
    <name type="scientific">Ancylobacter dichloromethanicus</name>
    <dbReference type="NCBI Taxonomy" id="518825"/>
    <lineage>
        <taxon>Bacteria</taxon>
        <taxon>Pseudomonadati</taxon>
        <taxon>Pseudomonadota</taxon>
        <taxon>Alphaproteobacteria</taxon>
        <taxon>Hyphomicrobiales</taxon>
        <taxon>Xanthobacteraceae</taxon>
        <taxon>Ancylobacter</taxon>
    </lineage>
</organism>
<comment type="subcellular location">
    <subcellularLocation>
        <location evidence="1">Bacterial flagellum basal body</location>
    </subcellularLocation>
    <subcellularLocation>
        <location evidence="2">Cell inner membrane</location>
        <topology evidence="2">Peripheral membrane protein</topology>
    </subcellularLocation>
</comment>
<comment type="function">
    <text evidence="11">FliM is one of three proteins (FliG, FliN, FliM) that forms the rotor-mounted switch complex (C ring), located at the base of the basal body. This complex interacts with the CheY and CheZ chemotaxis proteins, in addition to contacting components of the motor that determine the direction of flagellar rotation.</text>
</comment>
<dbReference type="GO" id="GO:0005886">
    <property type="term" value="C:plasma membrane"/>
    <property type="evidence" value="ECO:0007669"/>
    <property type="project" value="UniProtKB-SubCell"/>
</dbReference>
<evidence type="ECO:0000256" key="2">
    <source>
        <dbReference type="ARBA" id="ARBA00004417"/>
    </source>
</evidence>
<dbReference type="Pfam" id="PF01052">
    <property type="entry name" value="FliMN_C"/>
    <property type="match status" value="1"/>
</dbReference>
<dbReference type="GO" id="GO:0050918">
    <property type="term" value="P:positive chemotaxis"/>
    <property type="evidence" value="ECO:0007669"/>
    <property type="project" value="TreeGrafter"/>
</dbReference>
<evidence type="ECO:0000256" key="4">
    <source>
        <dbReference type="ARBA" id="ARBA00021898"/>
    </source>
</evidence>
<keyword evidence="14" id="KW-1185">Reference proteome</keyword>
<dbReference type="SUPFAM" id="SSF101801">
    <property type="entry name" value="Surface presentation of antigens (SPOA)"/>
    <property type="match status" value="1"/>
</dbReference>
<evidence type="ECO:0000256" key="8">
    <source>
        <dbReference type="ARBA" id="ARBA00022779"/>
    </source>
</evidence>
<dbReference type="GO" id="GO:0003774">
    <property type="term" value="F:cytoskeletal motor activity"/>
    <property type="evidence" value="ECO:0007669"/>
    <property type="project" value="InterPro"/>
</dbReference>
<keyword evidence="9" id="KW-0472">Membrane</keyword>
<dbReference type="Gene3D" id="2.30.330.10">
    <property type="entry name" value="SpoA-like"/>
    <property type="match status" value="1"/>
</dbReference>
<feature type="domain" description="Flagellar motor switch protein FliN-like C-terminal" evidence="12">
    <location>
        <begin position="231"/>
        <end position="301"/>
    </location>
</feature>
<dbReference type="CDD" id="cd17908">
    <property type="entry name" value="FliM"/>
    <property type="match status" value="1"/>
</dbReference>
<dbReference type="EMBL" id="BSFJ01000001">
    <property type="protein sequence ID" value="GLK70074.1"/>
    <property type="molecule type" value="Genomic_DNA"/>
</dbReference>
<protein>
    <recommendedName>
        <fullName evidence="4">Flagellar motor switch protein FliM</fullName>
    </recommendedName>
</protein>
<dbReference type="PANTHER" id="PTHR30034">
    <property type="entry name" value="FLAGELLAR MOTOR SWITCH PROTEIN FLIM"/>
    <property type="match status" value="1"/>
</dbReference>
<comment type="similarity">
    <text evidence="3">Belongs to the FliM family.</text>
</comment>
<evidence type="ECO:0000313" key="14">
    <source>
        <dbReference type="Proteomes" id="UP001143370"/>
    </source>
</evidence>
<evidence type="ECO:0000256" key="5">
    <source>
        <dbReference type="ARBA" id="ARBA00022475"/>
    </source>
</evidence>
<evidence type="ECO:0000256" key="7">
    <source>
        <dbReference type="ARBA" id="ARBA00022519"/>
    </source>
</evidence>
<dbReference type="SUPFAM" id="SSF103039">
    <property type="entry name" value="CheC-like"/>
    <property type="match status" value="1"/>
</dbReference>
<evidence type="ECO:0000256" key="11">
    <source>
        <dbReference type="ARBA" id="ARBA00025044"/>
    </source>
</evidence>
<keyword evidence="5" id="KW-1003">Cell membrane</keyword>
<evidence type="ECO:0000256" key="1">
    <source>
        <dbReference type="ARBA" id="ARBA00004117"/>
    </source>
</evidence>
<dbReference type="GO" id="GO:0009425">
    <property type="term" value="C:bacterial-type flagellum basal body"/>
    <property type="evidence" value="ECO:0007669"/>
    <property type="project" value="UniProtKB-SubCell"/>
</dbReference>
<dbReference type="Pfam" id="PF02154">
    <property type="entry name" value="FliM"/>
    <property type="match status" value="1"/>
</dbReference>
<reference evidence="13" key="2">
    <citation type="submission" date="2023-01" db="EMBL/GenBank/DDBJ databases">
        <authorList>
            <person name="Sun Q."/>
            <person name="Evtushenko L."/>
        </authorList>
    </citation>
    <scope>NUCLEOTIDE SEQUENCE</scope>
    <source>
        <strain evidence="13">VKM B-2484</strain>
    </source>
</reference>
<evidence type="ECO:0000256" key="10">
    <source>
        <dbReference type="ARBA" id="ARBA00023143"/>
    </source>
</evidence>
<name>A0A9W6MX14_9HYPH</name>
<dbReference type="InterPro" id="IPR001543">
    <property type="entry name" value="FliN-like_C"/>
</dbReference>
<evidence type="ECO:0000256" key="6">
    <source>
        <dbReference type="ARBA" id="ARBA00022500"/>
    </source>
</evidence>
<reference evidence="13" key="1">
    <citation type="journal article" date="2014" name="Int. J. Syst. Evol. Microbiol.">
        <title>Complete genome sequence of Corynebacterium casei LMG S-19264T (=DSM 44701T), isolated from a smear-ripened cheese.</title>
        <authorList>
            <consortium name="US DOE Joint Genome Institute (JGI-PGF)"/>
            <person name="Walter F."/>
            <person name="Albersmeier A."/>
            <person name="Kalinowski J."/>
            <person name="Ruckert C."/>
        </authorList>
    </citation>
    <scope>NUCLEOTIDE SEQUENCE</scope>
    <source>
        <strain evidence="13">VKM B-2484</strain>
    </source>
</reference>
<dbReference type="AlphaFoldDB" id="A0A9W6MX14"/>
<comment type="caution">
    <text evidence="13">The sequence shown here is derived from an EMBL/GenBank/DDBJ whole genome shotgun (WGS) entry which is preliminary data.</text>
</comment>
<evidence type="ECO:0000256" key="9">
    <source>
        <dbReference type="ARBA" id="ARBA00023136"/>
    </source>
</evidence>
<keyword evidence="6" id="KW-0145">Chemotaxis</keyword>
<gene>
    <name evidence="13" type="ORF">GCM10017643_01890</name>
</gene>
<evidence type="ECO:0000259" key="12">
    <source>
        <dbReference type="Pfam" id="PF01052"/>
    </source>
</evidence>
<keyword evidence="8" id="KW-0283">Flagellar rotation</keyword>
<dbReference type="InterPro" id="IPR028976">
    <property type="entry name" value="CheC-like_sf"/>
</dbReference>
<evidence type="ECO:0000313" key="13">
    <source>
        <dbReference type="EMBL" id="GLK70074.1"/>
    </source>
</evidence>
<dbReference type="Proteomes" id="UP001143370">
    <property type="component" value="Unassembled WGS sequence"/>
</dbReference>
<dbReference type="PANTHER" id="PTHR30034:SF3">
    <property type="entry name" value="FLAGELLAR MOTOR SWITCH PROTEIN FLIM"/>
    <property type="match status" value="1"/>
</dbReference>
<accession>A0A9W6MX14</accession>
<dbReference type="InterPro" id="IPR001689">
    <property type="entry name" value="Flag_FliM"/>
</dbReference>